<keyword evidence="2" id="KW-1185">Reference proteome</keyword>
<evidence type="ECO:0000313" key="2">
    <source>
        <dbReference type="Proteomes" id="UP001519328"/>
    </source>
</evidence>
<name>A0ABS4HA33_9BACI</name>
<protein>
    <recommendedName>
        <fullName evidence="3">DUF945 domain-containing protein</fullName>
    </recommendedName>
</protein>
<organism evidence="1 2">
    <name type="scientific">Virgibacillus litoralis</name>
    <dbReference type="NCBI Taxonomy" id="578221"/>
    <lineage>
        <taxon>Bacteria</taxon>
        <taxon>Bacillati</taxon>
        <taxon>Bacillota</taxon>
        <taxon>Bacilli</taxon>
        <taxon>Bacillales</taxon>
        <taxon>Bacillaceae</taxon>
        <taxon>Virgibacillus</taxon>
    </lineage>
</organism>
<gene>
    <name evidence="1" type="ORF">J2Z82_000659</name>
</gene>
<comment type="caution">
    <text evidence="1">The sequence shown here is derived from an EMBL/GenBank/DDBJ whole genome shotgun (WGS) entry which is preliminary data.</text>
</comment>
<sequence length="525" mass="58905">MSSKKIVVISIVAVLLIGGSVAAYVLLDLSAKQQYFLAEKKSVEFVADKAEARYQPEITWYEQSEENPTETELEFSGEYNDPNAMNGFGGMGPAQFINNATLTITTAIDKSKKHMASDIKANMGALEVGDINFYLTENQVMLGLPFLEELVQLNGEDLGKLLKEVDPNTFTGDEKLDFNAFFEGSTGVLSKEDQKYIQEEYLEMVYDKLPDEAFELTDETVNVDSNAIDSQKITMHLSEKQTKDLLLTVLEKMENDERLKEIISEQIGVQQFGAGITSSSMTPDVQNQIDQFIGDFETELKDAQEKLKEFKIPDGVQSTIWVKDELIVKRDFSVKLGPTNEQLSTLSVNGTQLLKDENQTFNYNFEADNQNGNYNMMLTGDLKTTPNEVSDSIKLSFEETELSYEGMGTLEDGNRKFERKFSFSDAEESGSLIWSGNASYNNDQMTSEHNFSVEAPDIGQDLIGLHIEKNAKLINTVELDSDKEVKNIGNMSKDELNQYFEMEVTPQFQQWIFGLMGTGGNLNGF</sequence>
<accession>A0ABS4HA33</accession>
<evidence type="ECO:0000313" key="1">
    <source>
        <dbReference type="EMBL" id="MBP1947733.1"/>
    </source>
</evidence>
<dbReference type="RefSeq" id="WP_209479344.1">
    <property type="nucleotide sequence ID" value="NZ_JAGGKK010000002.1"/>
</dbReference>
<dbReference type="EMBL" id="JAGGKK010000002">
    <property type="protein sequence ID" value="MBP1947733.1"/>
    <property type="molecule type" value="Genomic_DNA"/>
</dbReference>
<dbReference type="Proteomes" id="UP001519328">
    <property type="component" value="Unassembled WGS sequence"/>
</dbReference>
<reference evidence="1 2" key="1">
    <citation type="submission" date="2021-03" db="EMBL/GenBank/DDBJ databases">
        <title>Genomic Encyclopedia of Type Strains, Phase IV (KMG-IV): sequencing the most valuable type-strain genomes for metagenomic binning, comparative biology and taxonomic classification.</title>
        <authorList>
            <person name="Goeker M."/>
        </authorList>
    </citation>
    <scope>NUCLEOTIDE SEQUENCE [LARGE SCALE GENOMIC DNA]</scope>
    <source>
        <strain evidence="1 2">DSM 21085</strain>
    </source>
</reference>
<evidence type="ECO:0008006" key="3">
    <source>
        <dbReference type="Google" id="ProtNLM"/>
    </source>
</evidence>
<proteinExistence type="predicted"/>